<dbReference type="RefSeq" id="WP_097140707.1">
    <property type="nucleotide sequence ID" value="NZ_OBQD01000009.1"/>
</dbReference>
<dbReference type="OrthoDB" id="9809772at2"/>
<dbReference type="InterPro" id="IPR036271">
    <property type="entry name" value="Tet_transcr_reg_TetR-rel_C_sf"/>
</dbReference>
<dbReference type="Gene3D" id="1.10.357.10">
    <property type="entry name" value="Tetracycline Repressor, domain 2"/>
    <property type="match status" value="1"/>
</dbReference>
<dbReference type="GO" id="GO:0000976">
    <property type="term" value="F:transcription cis-regulatory region binding"/>
    <property type="evidence" value="ECO:0007669"/>
    <property type="project" value="TreeGrafter"/>
</dbReference>
<dbReference type="PROSITE" id="PS50977">
    <property type="entry name" value="HTH_TETR_2"/>
    <property type="match status" value="1"/>
</dbReference>
<feature type="DNA-binding region" description="H-T-H motif" evidence="4">
    <location>
        <begin position="35"/>
        <end position="54"/>
    </location>
</feature>
<evidence type="ECO:0000259" key="5">
    <source>
        <dbReference type="PROSITE" id="PS50977"/>
    </source>
</evidence>
<gene>
    <name evidence="6" type="ORF">SAMN05892877_109114</name>
</gene>
<proteinExistence type="predicted"/>
<name>A0A285UIT9_9HYPH</name>
<dbReference type="InterPro" id="IPR001647">
    <property type="entry name" value="HTH_TetR"/>
</dbReference>
<feature type="domain" description="HTH tetR-type" evidence="5">
    <location>
        <begin position="12"/>
        <end position="72"/>
    </location>
</feature>
<dbReference type="Pfam" id="PF00440">
    <property type="entry name" value="TetR_N"/>
    <property type="match status" value="1"/>
</dbReference>
<evidence type="ECO:0000256" key="1">
    <source>
        <dbReference type="ARBA" id="ARBA00023015"/>
    </source>
</evidence>
<dbReference type="AlphaFoldDB" id="A0A285UIT9"/>
<keyword evidence="2 4" id="KW-0238">DNA-binding</keyword>
<dbReference type="InterPro" id="IPR041479">
    <property type="entry name" value="TetR_CgmR_C"/>
</dbReference>
<dbReference type="InterPro" id="IPR009057">
    <property type="entry name" value="Homeodomain-like_sf"/>
</dbReference>
<evidence type="ECO:0000256" key="4">
    <source>
        <dbReference type="PROSITE-ProRule" id="PRU00335"/>
    </source>
</evidence>
<organism evidence="6 7">
    <name type="scientific">Rhizobium subbaraonis</name>
    <dbReference type="NCBI Taxonomy" id="908946"/>
    <lineage>
        <taxon>Bacteria</taxon>
        <taxon>Pseudomonadati</taxon>
        <taxon>Pseudomonadota</taxon>
        <taxon>Alphaproteobacteria</taxon>
        <taxon>Hyphomicrobiales</taxon>
        <taxon>Rhizobiaceae</taxon>
        <taxon>Rhizobium/Agrobacterium group</taxon>
        <taxon>Rhizobium</taxon>
    </lineage>
</organism>
<sequence length="186" mass="20575">MSNAHKRKKDPEAVRELLLEVAASLCLEKGAASLRLDAVAAEAGISKGGLLHHFPSKADLLVGMLDDLIARLEAAIEGEMRDDVQPHGRFTRAYLKVCFAPGGMQEGARWKAMTGALLAEPQLRRRWQDWITQQAERHADTDSSPDCELVRFAADGLWLASLLESHTLEPARAQTLLQRLLELTRS</sequence>
<dbReference type="SUPFAM" id="SSF46689">
    <property type="entry name" value="Homeodomain-like"/>
    <property type="match status" value="1"/>
</dbReference>
<keyword evidence="1" id="KW-0805">Transcription regulation</keyword>
<dbReference type="Proteomes" id="UP000219167">
    <property type="component" value="Unassembled WGS sequence"/>
</dbReference>
<dbReference type="GO" id="GO:0003700">
    <property type="term" value="F:DNA-binding transcription factor activity"/>
    <property type="evidence" value="ECO:0007669"/>
    <property type="project" value="TreeGrafter"/>
</dbReference>
<dbReference type="SUPFAM" id="SSF48498">
    <property type="entry name" value="Tetracyclin repressor-like, C-terminal domain"/>
    <property type="match status" value="1"/>
</dbReference>
<dbReference type="PANTHER" id="PTHR30055:SF234">
    <property type="entry name" value="HTH-TYPE TRANSCRIPTIONAL REGULATOR BETI"/>
    <property type="match status" value="1"/>
</dbReference>
<evidence type="ECO:0000256" key="2">
    <source>
        <dbReference type="ARBA" id="ARBA00023125"/>
    </source>
</evidence>
<dbReference type="EMBL" id="OBQD01000009">
    <property type="protein sequence ID" value="SOC41824.1"/>
    <property type="molecule type" value="Genomic_DNA"/>
</dbReference>
<keyword evidence="7" id="KW-1185">Reference proteome</keyword>
<accession>A0A285UIT9</accession>
<protein>
    <submittedName>
        <fullName evidence="6">TetR family transcriptional regulator</fullName>
    </submittedName>
</protein>
<evidence type="ECO:0000313" key="7">
    <source>
        <dbReference type="Proteomes" id="UP000219167"/>
    </source>
</evidence>
<dbReference type="PANTHER" id="PTHR30055">
    <property type="entry name" value="HTH-TYPE TRANSCRIPTIONAL REGULATOR RUTR"/>
    <property type="match status" value="1"/>
</dbReference>
<dbReference type="Pfam" id="PF17937">
    <property type="entry name" value="TetR_C_28"/>
    <property type="match status" value="1"/>
</dbReference>
<dbReference type="InterPro" id="IPR050109">
    <property type="entry name" value="HTH-type_TetR-like_transc_reg"/>
</dbReference>
<reference evidence="6 7" key="1">
    <citation type="submission" date="2017-08" db="EMBL/GenBank/DDBJ databases">
        <authorList>
            <person name="de Groot N.N."/>
        </authorList>
    </citation>
    <scope>NUCLEOTIDE SEQUENCE [LARGE SCALE GENOMIC DNA]</scope>
    <source>
        <strain evidence="6 7">JC85</strain>
    </source>
</reference>
<evidence type="ECO:0000256" key="3">
    <source>
        <dbReference type="ARBA" id="ARBA00023163"/>
    </source>
</evidence>
<dbReference type="PRINTS" id="PR00455">
    <property type="entry name" value="HTHTETR"/>
</dbReference>
<keyword evidence="3" id="KW-0804">Transcription</keyword>
<evidence type="ECO:0000313" key="6">
    <source>
        <dbReference type="EMBL" id="SOC41824.1"/>
    </source>
</evidence>